<sequence length="81" mass="8974">MVLQSDMSSWSKTSVVSQHFTECNGGNISQLKIQGVERIKPSSRAGDLTAKFLHMVVFWIFTLGTCQPAGFNLRFDFSGCV</sequence>
<evidence type="ECO:0000313" key="1">
    <source>
        <dbReference type="EMBL" id="OCT99762.1"/>
    </source>
</evidence>
<name>A0A974DZH7_XENLA</name>
<gene>
    <name evidence="1" type="ORF">XELAEV_18005543mg</name>
</gene>
<organism evidence="1 2">
    <name type="scientific">Xenopus laevis</name>
    <name type="common">African clawed frog</name>
    <dbReference type="NCBI Taxonomy" id="8355"/>
    <lineage>
        <taxon>Eukaryota</taxon>
        <taxon>Metazoa</taxon>
        <taxon>Chordata</taxon>
        <taxon>Craniata</taxon>
        <taxon>Vertebrata</taxon>
        <taxon>Euteleostomi</taxon>
        <taxon>Amphibia</taxon>
        <taxon>Batrachia</taxon>
        <taxon>Anura</taxon>
        <taxon>Pipoidea</taxon>
        <taxon>Pipidae</taxon>
        <taxon>Xenopodinae</taxon>
        <taxon>Xenopus</taxon>
        <taxon>Xenopus</taxon>
    </lineage>
</organism>
<dbReference type="AlphaFoldDB" id="A0A974DZH7"/>
<accession>A0A974DZH7</accession>
<dbReference type="Proteomes" id="UP000694892">
    <property type="component" value="Chromosome 1L"/>
</dbReference>
<protein>
    <submittedName>
        <fullName evidence="1">Uncharacterized protein</fullName>
    </submittedName>
</protein>
<dbReference type="EMBL" id="CM004466">
    <property type="protein sequence ID" value="OCT99762.1"/>
    <property type="molecule type" value="Genomic_DNA"/>
</dbReference>
<reference evidence="2" key="1">
    <citation type="journal article" date="2016" name="Nature">
        <title>Genome evolution in the allotetraploid frog Xenopus laevis.</title>
        <authorList>
            <person name="Session A.M."/>
            <person name="Uno Y."/>
            <person name="Kwon T."/>
            <person name="Chapman J.A."/>
            <person name="Toyoda A."/>
            <person name="Takahashi S."/>
            <person name="Fukui A."/>
            <person name="Hikosaka A."/>
            <person name="Suzuki A."/>
            <person name="Kondo M."/>
            <person name="van Heeringen S.J."/>
            <person name="Quigley I."/>
            <person name="Heinz S."/>
            <person name="Ogino H."/>
            <person name="Ochi H."/>
            <person name="Hellsten U."/>
            <person name="Lyons J.B."/>
            <person name="Simakov O."/>
            <person name="Putnam N."/>
            <person name="Stites J."/>
            <person name="Kuroki Y."/>
            <person name="Tanaka T."/>
            <person name="Michiue T."/>
            <person name="Watanabe M."/>
            <person name="Bogdanovic O."/>
            <person name="Lister R."/>
            <person name="Georgiou G."/>
            <person name="Paranjpe S.S."/>
            <person name="van Kruijsbergen I."/>
            <person name="Shu S."/>
            <person name="Carlson J."/>
            <person name="Kinoshita T."/>
            <person name="Ohta Y."/>
            <person name="Mawaribuchi S."/>
            <person name="Jenkins J."/>
            <person name="Grimwood J."/>
            <person name="Schmutz J."/>
            <person name="Mitros T."/>
            <person name="Mozaffari S.V."/>
            <person name="Suzuki Y."/>
            <person name="Haramoto Y."/>
            <person name="Yamamoto T.S."/>
            <person name="Takagi C."/>
            <person name="Heald R."/>
            <person name="Miller K."/>
            <person name="Haudenschild C."/>
            <person name="Kitzman J."/>
            <person name="Nakayama T."/>
            <person name="Izutsu Y."/>
            <person name="Robert J."/>
            <person name="Fortriede J."/>
            <person name="Burns K."/>
            <person name="Lotay V."/>
            <person name="Karimi K."/>
            <person name="Yasuoka Y."/>
            <person name="Dichmann D.S."/>
            <person name="Flajnik M.F."/>
            <person name="Houston D.W."/>
            <person name="Shendure J."/>
            <person name="DuPasquier L."/>
            <person name="Vize P.D."/>
            <person name="Zorn A.M."/>
            <person name="Ito M."/>
            <person name="Marcotte E.M."/>
            <person name="Wallingford J.B."/>
            <person name="Ito Y."/>
            <person name="Asashima M."/>
            <person name="Ueno N."/>
            <person name="Matsuda Y."/>
            <person name="Veenstra G.J."/>
            <person name="Fujiyama A."/>
            <person name="Harland R.M."/>
            <person name="Taira M."/>
            <person name="Rokhsar D.S."/>
        </authorList>
    </citation>
    <scope>NUCLEOTIDE SEQUENCE [LARGE SCALE GENOMIC DNA]</scope>
    <source>
        <strain evidence="2">J</strain>
    </source>
</reference>
<evidence type="ECO:0000313" key="2">
    <source>
        <dbReference type="Proteomes" id="UP000694892"/>
    </source>
</evidence>
<proteinExistence type="predicted"/>